<keyword evidence="12" id="KW-1185">Reference proteome</keyword>
<reference evidence="11 12" key="1">
    <citation type="journal article" date="2010" name="Stand. Genomic Sci.">
        <title>Complete genome sequence of Acetohalobium arabaticum type strain (Z-7288).</title>
        <authorList>
            <person name="Sikorski J."/>
            <person name="Lapidus A."/>
            <person name="Chertkov O."/>
            <person name="Lucas S."/>
            <person name="Copeland A."/>
            <person name="Glavina Del Rio T."/>
            <person name="Nolan M."/>
            <person name="Tice H."/>
            <person name="Cheng J.F."/>
            <person name="Han C."/>
            <person name="Brambilla E."/>
            <person name="Pitluck S."/>
            <person name="Liolios K."/>
            <person name="Ivanova N."/>
            <person name="Mavromatis K."/>
            <person name="Mikhailova N."/>
            <person name="Pati A."/>
            <person name="Bruce D."/>
            <person name="Detter C."/>
            <person name="Tapia R."/>
            <person name="Goodwin L."/>
            <person name="Chen A."/>
            <person name="Palaniappan K."/>
            <person name="Land M."/>
            <person name="Hauser L."/>
            <person name="Chang Y.J."/>
            <person name="Jeffries C.D."/>
            <person name="Rohde M."/>
            <person name="Goker M."/>
            <person name="Spring S."/>
            <person name="Woyke T."/>
            <person name="Bristow J."/>
            <person name="Eisen J.A."/>
            <person name="Markowitz V."/>
            <person name="Hugenholtz P."/>
            <person name="Kyrpides N.C."/>
            <person name="Klenk H.P."/>
        </authorList>
    </citation>
    <scope>NUCLEOTIDE SEQUENCE [LARGE SCALE GENOMIC DNA]</scope>
    <source>
        <strain evidence="12">ATCC 49924 / DSM 5501 / Z-7288</strain>
    </source>
</reference>
<evidence type="ECO:0000256" key="8">
    <source>
        <dbReference type="ARBA" id="ARBA00022989"/>
    </source>
</evidence>
<comment type="subcellular location">
    <subcellularLocation>
        <location evidence="2">Cell membrane</location>
        <topology evidence="2">Single-pass membrane protein</topology>
    </subcellularLocation>
</comment>
<accession>D9QRJ7</accession>
<sequence>MSEDSGHNFKLMLVVMVLLSLLIAAGTSYFMLQQLGGNSQSSSQASESVAELGPTHKAGEFTVNLSDNRRYLRMNLVLEVSNKDVINKLETRNPQVRDAVISIVRTKKPQDINTQAGIKDLREQIRNELNKFIAEGKVTNVFFTQFVVQ</sequence>
<dbReference type="GO" id="GO:0005886">
    <property type="term" value="C:plasma membrane"/>
    <property type="evidence" value="ECO:0007669"/>
    <property type="project" value="UniProtKB-SubCell"/>
</dbReference>
<protein>
    <recommendedName>
        <fullName evidence="10">Flagellar protein FliL</fullName>
    </recommendedName>
</protein>
<dbReference type="PANTHER" id="PTHR35091">
    <property type="entry name" value="FLAGELLAR PROTEIN FLIL"/>
    <property type="match status" value="1"/>
</dbReference>
<dbReference type="GO" id="GO:0071978">
    <property type="term" value="P:bacterial-type flagellum-dependent swarming motility"/>
    <property type="evidence" value="ECO:0007669"/>
    <property type="project" value="TreeGrafter"/>
</dbReference>
<keyword evidence="9 10" id="KW-0472">Membrane</keyword>
<dbReference type="InterPro" id="IPR005503">
    <property type="entry name" value="FliL"/>
</dbReference>
<keyword evidence="11" id="KW-0966">Cell projection</keyword>
<dbReference type="Proteomes" id="UP000001661">
    <property type="component" value="Chromosome"/>
</dbReference>
<keyword evidence="4 10" id="KW-1003">Cell membrane</keyword>
<proteinExistence type="inferred from homology"/>
<keyword evidence="6 10" id="KW-0812">Transmembrane</keyword>
<dbReference type="AlphaFoldDB" id="D9QRJ7"/>
<evidence type="ECO:0000256" key="1">
    <source>
        <dbReference type="ARBA" id="ARBA00002254"/>
    </source>
</evidence>
<feature type="transmembrane region" description="Helical" evidence="10">
    <location>
        <begin position="12"/>
        <end position="32"/>
    </location>
</feature>
<dbReference type="eggNOG" id="COG1580">
    <property type="taxonomic scope" value="Bacteria"/>
</dbReference>
<dbReference type="HOGENOM" id="CLU_099018_2_3_9"/>
<dbReference type="OrthoDB" id="166089at2"/>
<dbReference type="STRING" id="574087.Acear_1633"/>
<evidence type="ECO:0000256" key="5">
    <source>
        <dbReference type="ARBA" id="ARBA00022500"/>
    </source>
</evidence>
<dbReference type="Pfam" id="PF03748">
    <property type="entry name" value="FliL"/>
    <property type="match status" value="1"/>
</dbReference>
<keyword evidence="5 10" id="KW-0145">Chemotaxis</keyword>
<gene>
    <name evidence="11" type="ordered locus">Acear_1633</name>
</gene>
<evidence type="ECO:0000256" key="7">
    <source>
        <dbReference type="ARBA" id="ARBA00022779"/>
    </source>
</evidence>
<dbReference type="RefSeq" id="WP_013278583.1">
    <property type="nucleotide sequence ID" value="NC_014378.1"/>
</dbReference>
<dbReference type="EMBL" id="CP002105">
    <property type="protein sequence ID" value="ADL13138.1"/>
    <property type="molecule type" value="Genomic_DNA"/>
</dbReference>
<comment type="function">
    <text evidence="1 10">Controls the rotational direction of flagella during chemotaxis.</text>
</comment>
<evidence type="ECO:0000256" key="4">
    <source>
        <dbReference type="ARBA" id="ARBA00022475"/>
    </source>
</evidence>
<keyword evidence="11" id="KW-0969">Cilium</keyword>
<keyword evidence="7 10" id="KW-0283">Flagellar rotation</keyword>
<dbReference type="KEGG" id="aar:Acear_1633"/>
<evidence type="ECO:0000256" key="6">
    <source>
        <dbReference type="ARBA" id="ARBA00022692"/>
    </source>
</evidence>
<evidence type="ECO:0000256" key="9">
    <source>
        <dbReference type="ARBA" id="ARBA00023136"/>
    </source>
</evidence>
<evidence type="ECO:0000313" key="11">
    <source>
        <dbReference type="EMBL" id="ADL13138.1"/>
    </source>
</evidence>
<evidence type="ECO:0000256" key="10">
    <source>
        <dbReference type="RuleBase" id="RU364125"/>
    </source>
</evidence>
<dbReference type="GO" id="GO:0009425">
    <property type="term" value="C:bacterial-type flagellum basal body"/>
    <property type="evidence" value="ECO:0007669"/>
    <property type="project" value="InterPro"/>
</dbReference>
<dbReference type="PANTHER" id="PTHR35091:SF2">
    <property type="entry name" value="FLAGELLAR PROTEIN FLIL"/>
    <property type="match status" value="1"/>
</dbReference>
<dbReference type="GO" id="GO:0006935">
    <property type="term" value="P:chemotaxis"/>
    <property type="evidence" value="ECO:0007669"/>
    <property type="project" value="UniProtKB-KW"/>
</dbReference>
<keyword evidence="11" id="KW-0282">Flagellum</keyword>
<evidence type="ECO:0000256" key="3">
    <source>
        <dbReference type="ARBA" id="ARBA00008281"/>
    </source>
</evidence>
<comment type="similarity">
    <text evidence="3 10">Belongs to the FliL family.</text>
</comment>
<name>D9QRJ7_ACEAZ</name>
<evidence type="ECO:0000256" key="2">
    <source>
        <dbReference type="ARBA" id="ARBA00004162"/>
    </source>
</evidence>
<keyword evidence="8 10" id="KW-1133">Transmembrane helix</keyword>
<organism evidence="11 12">
    <name type="scientific">Acetohalobium arabaticum (strain ATCC 49924 / DSM 5501 / Z-7288)</name>
    <dbReference type="NCBI Taxonomy" id="574087"/>
    <lineage>
        <taxon>Bacteria</taxon>
        <taxon>Bacillati</taxon>
        <taxon>Bacillota</taxon>
        <taxon>Clostridia</taxon>
        <taxon>Halanaerobiales</taxon>
        <taxon>Halobacteroidaceae</taxon>
        <taxon>Acetohalobium</taxon>
    </lineage>
</organism>
<evidence type="ECO:0000313" key="12">
    <source>
        <dbReference type="Proteomes" id="UP000001661"/>
    </source>
</evidence>